<name>A0A8D0UKC1_PIG</name>
<reference evidence="1" key="1">
    <citation type="submission" date="2025-08" db="UniProtKB">
        <authorList>
            <consortium name="Ensembl"/>
        </authorList>
    </citation>
    <scope>IDENTIFICATION</scope>
</reference>
<proteinExistence type="predicted"/>
<dbReference type="Proteomes" id="UP000694727">
    <property type="component" value="Unplaced"/>
</dbReference>
<evidence type="ECO:0000313" key="1">
    <source>
        <dbReference type="Ensembl" id="ENSSSCP00025011277.1"/>
    </source>
</evidence>
<dbReference type="Ensembl" id="ENSSSCT00025026601.1">
    <property type="protein sequence ID" value="ENSSSCP00025011277.1"/>
    <property type="gene ID" value="ENSSSCG00025019610.1"/>
</dbReference>
<sequence>MANRHMKKCSTSLIIGEKQIKTTMRYHLTPVRMAIINKSTNNKCLRGYGEEETLLHYWWEGKLVQPLWKTVWRYFRKLYVELSYGPAIPLLGVCLDKTFLEKDTFTCMFIAALITIAKTWKQPKCPSTND</sequence>
<protein>
    <submittedName>
        <fullName evidence="1">Uncharacterized protein</fullName>
    </submittedName>
</protein>
<evidence type="ECO:0000313" key="2">
    <source>
        <dbReference type="Proteomes" id="UP000694727"/>
    </source>
</evidence>
<accession>A0A8D0UKC1</accession>
<dbReference type="AlphaFoldDB" id="A0A8D0UKC1"/>
<organism evidence="1 2">
    <name type="scientific">Sus scrofa</name>
    <name type="common">Pig</name>
    <dbReference type="NCBI Taxonomy" id="9823"/>
    <lineage>
        <taxon>Eukaryota</taxon>
        <taxon>Metazoa</taxon>
        <taxon>Chordata</taxon>
        <taxon>Craniata</taxon>
        <taxon>Vertebrata</taxon>
        <taxon>Euteleostomi</taxon>
        <taxon>Mammalia</taxon>
        <taxon>Eutheria</taxon>
        <taxon>Laurasiatheria</taxon>
        <taxon>Artiodactyla</taxon>
        <taxon>Suina</taxon>
        <taxon>Suidae</taxon>
        <taxon>Sus</taxon>
    </lineage>
</organism>